<proteinExistence type="predicted"/>
<accession>A0ABS4K279</accession>
<sequence length="193" mass="22268">MKKSFLKRKEAIILSAIEIIDELGFQGLSTKELAKSQEITEGALYKHFTSKEEIILAVIDYYGHYDDIIAQTVEMKNMAPKDALVFAVGFLAEYYENYPAITAIANSYEVFKYNSLAKDKIRAIHEKRVEFLSNLILRGVNLGDFPNSVKAEQFAKVIKGFFRETISEWRMNDYNFSLKERILSTLDMLFSIY</sequence>
<evidence type="ECO:0000256" key="1">
    <source>
        <dbReference type="ARBA" id="ARBA00023125"/>
    </source>
</evidence>
<dbReference type="InterPro" id="IPR001647">
    <property type="entry name" value="HTH_TetR"/>
</dbReference>
<organism evidence="4 5">
    <name type="scientific">Clostridium punense</name>
    <dbReference type="NCBI Taxonomy" id="1054297"/>
    <lineage>
        <taxon>Bacteria</taxon>
        <taxon>Bacillati</taxon>
        <taxon>Bacillota</taxon>
        <taxon>Clostridia</taxon>
        <taxon>Eubacteriales</taxon>
        <taxon>Clostridiaceae</taxon>
        <taxon>Clostridium</taxon>
    </lineage>
</organism>
<dbReference type="RefSeq" id="WP_152513280.1">
    <property type="nucleotide sequence ID" value="NZ_JAGGLL010000006.1"/>
</dbReference>
<dbReference type="InterPro" id="IPR009057">
    <property type="entry name" value="Homeodomain-like_sf"/>
</dbReference>
<keyword evidence="5" id="KW-1185">Reference proteome</keyword>
<dbReference type="Gene3D" id="1.10.10.60">
    <property type="entry name" value="Homeodomain-like"/>
    <property type="match status" value="1"/>
</dbReference>
<evidence type="ECO:0000313" key="4">
    <source>
        <dbReference type="EMBL" id="MBP2021241.1"/>
    </source>
</evidence>
<reference evidence="4 5" key="1">
    <citation type="submission" date="2021-03" db="EMBL/GenBank/DDBJ databases">
        <title>Genomic Encyclopedia of Type Strains, Phase IV (KMG-IV): sequencing the most valuable type-strain genomes for metagenomic binning, comparative biology and taxonomic classification.</title>
        <authorList>
            <person name="Goeker M."/>
        </authorList>
    </citation>
    <scope>NUCLEOTIDE SEQUENCE [LARGE SCALE GENOMIC DNA]</scope>
    <source>
        <strain evidence="4 5">DSM 28650</strain>
    </source>
</reference>
<dbReference type="PROSITE" id="PS01081">
    <property type="entry name" value="HTH_TETR_1"/>
    <property type="match status" value="1"/>
</dbReference>
<dbReference type="Pfam" id="PF00440">
    <property type="entry name" value="TetR_N"/>
    <property type="match status" value="1"/>
</dbReference>
<feature type="DNA-binding region" description="H-T-H motif" evidence="2">
    <location>
        <begin position="29"/>
        <end position="48"/>
    </location>
</feature>
<evidence type="ECO:0000259" key="3">
    <source>
        <dbReference type="PROSITE" id="PS50977"/>
    </source>
</evidence>
<dbReference type="EMBL" id="JAGGLL010000006">
    <property type="protein sequence ID" value="MBP2021241.1"/>
    <property type="molecule type" value="Genomic_DNA"/>
</dbReference>
<name>A0ABS4K279_9CLOT</name>
<dbReference type="Gene3D" id="1.10.357.10">
    <property type="entry name" value="Tetracycline Repressor, domain 2"/>
    <property type="match status" value="1"/>
</dbReference>
<gene>
    <name evidence="4" type="ORF">J2Z44_001032</name>
</gene>
<feature type="domain" description="HTH tetR-type" evidence="3">
    <location>
        <begin position="6"/>
        <end position="66"/>
    </location>
</feature>
<dbReference type="SUPFAM" id="SSF48498">
    <property type="entry name" value="Tetracyclin repressor-like, C-terminal domain"/>
    <property type="match status" value="1"/>
</dbReference>
<dbReference type="Pfam" id="PF08359">
    <property type="entry name" value="TetR_C_4"/>
    <property type="match status" value="1"/>
</dbReference>
<dbReference type="PROSITE" id="PS50977">
    <property type="entry name" value="HTH_TETR_2"/>
    <property type="match status" value="1"/>
</dbReference>
<dbReference type="InterPro" id="IPR036271">
    <property type="entry name" value="Tet_transcr_reg_TetR-rel_C_sf"/>
</dbReference>
<comment type="caution">
    <text evidence="4">The sequence shown here is derived from an EMBL/GenBank/DDBJ whole genome shotgun (WGS) entry which is preliminary data.</text>
</comment>
<dbReference type="PANTHER" id="PTHR43479">
    <property type="entry name" value="ACREF/ENVCD OPERON REPRESSOR-RELATED"/>
    <property type="match status" value="1"/>
</dbReference>
<protein>
    <submittedName>
        <fullName evidence="4">AcrR family transcriptional regulator</fullName>
    </submittedName>
</protein>
<dbReference type="SUPFAM" id="SSF46689">
    <property type="entry name" value="Homeodomain-like"/>
    <property type="match status" value="1"/>
</dbReference>
<dbReference type="InterPro" id="IPR023772">
    <property type="entry name" value="DNA-bd_HTH_TetR-type_CS"/>
</dbReference>
<evidence type="ECO:0000313" key="5">
    <source>
        <dbReference type="Proteomes" id="UP001519308"/>
    </source>
</evidence>
<dbReference type="InterPro" id="IPR013570">
    <property type="entry name" value="Tscrpt_reg_YsiA_C"/>
</dbReference>
<dbReference type="Proteomes" id="UP001519308">
    <property type="component" value="Unassembled WGS sequence"/>
</dbReference>
<keyword evidence="1 2" id="KW-0238">DNA-binding</keyword>
<dbReference type="PANTHER" id="PTHR43479:SF11">
    <property type="entry name" value="ACREF_ENVCD OPERON REPRESSOR-RELATED"/>
    <property type="match status" value="1"/>
</dbReference>
<evidence type="ECO:0000256" key="2">
    <source>
        <dbReference type="PROSITE-ProRule" id="PRU00335"/>
    </source>
</evidence>
<dbReference type="InterPro" id="IPR050624">
    <property type="entry name" value="HTH-type_Tx_Regulator"/>
</dbReference>
<dbReference type="PRINTS" id="PR00455">
    <property type="entry name" value="HTHTETR"/>
</dbReference>